<dbReference type="EMBL" id="LOCQ01000059">
    <property type="protein sequence ID" value="OBV37796.1"/>
    <property type="molecule type" value="Genomic_DNA"/>
</dbReference>
<feature type="transmembrane region" description="Helical" evidence="7">
    <location>
        <begin position="107"/>
        <end position="129"/>
    </location>
</feature>
<evidence type="ECO:0000313" key="9">
    <source>
        <dbReference type="EMBL" id="OBV37796.1"/>
    </source>
</evidence>
<accession>A0A1A7BW42</accession>
<feature type="transmembrane region" description="Helical" evidence="7">
    <location>
        <begin position="81"/>
        <end position="101"/>
    </location>
</feature>
<feature type="transmembrane region" description="Helical" evidence="7">
    <location>
        <begin position="275"/>
        <end position="297"/>
    </location>
</feature>
<dbReference type="Pfam" id="PF02397">
    <property type="entry name" value="Bac_transf"/>
    <property type="match status" value="1"/>
</dbReference>
<keyword evidence="6 7" id="KW-0472">Membrane</keyword>
<dbReference type="InterPro" id="IPR017475">
    <property type="entry name" value="EPS_sugar_tfrase"/>
</dbReference>
<evidence type="ECO:0000256" key="4">
    <source>
        <dbReference type="ARBA" id="ARBA00022692"/>
    </source>
</evidence>
<comment type="subcellular location">
    <subcellularLocation>
        <location evidence="1">Membrane</location>
        <topology evidence="1">Multi-pass membrane protein</topology>
    </subcellularLocation>
</comment>
<proteinExistence type="inferred from homology"/>
<dbReference type="InterPro" id="IPR017464">
    <property type="entry name" value="Sugar_tfrase_EpsB_2"/>
</dbReference>
<dbReference type="PATRIC" id="fig|1747903.4.peg.1325"/>
<dbReference type="GO" id="GO:0016780">
    <property type="term" value="F:phosphotransferase activity, for other substituted phosphate groups"/>
    <property type="evidence" value="ECO:0007669"/>
    <property type="project" value="TreeGrafter"/>
</dbReference>
<comment type="similarity">
    <text evidence="2">Belongs to the bacterial sugar transferase family.</text>
</comment>
<protein>
    <submittedName>
        <fullName evidence="9">Sugar transferase, PEP-CTERM system associated/exopolysaccharide biosynthesis polyprenyl glycosylphosphotransferase</fullName>
    </submittedName>
</protein>
<dbReference type="STRING" id="1747903.ASR47_100468"/>
<dbReference type="Proteomes" id="UP000092713">
    <property type="component" value="Unassembled WGS sequence"/>
</dbReference>
<comment type="caution">
    <text evidence="9">The sequence shown here is derived from an EMBL/GenBank/DDBJ whole genome shotgun (WGS) entry which is preliminary data.</text>
</comment>
<evidence type="ECO:0000256" key="1">
    <source>
        <dbReference type="ARBA" id="ARBA00004141"/>
    </source>
</evidence>
<evidence type="ECO:0000256" key="5">
    <source>
        <dbReference type="ARBA" id="ARBA00022989"/>
    </source>
</evidence>
<keyword evidence="3 9" id="KW-0808">Transferase</keyword>
<dbReference type="OrthoDB" id="9808602at2"/>
<evidence type="ECO:0000313" key="10">
    <source>
        <dbReference type="Proteomes" id="UP000092713"/>
    </source>
</evidence>
<reference evidence="9 10" key="1">
    <citation type="submission" date="2016-04" db="EMBL/GenBank/DDBJ databases">
        <title>Draft genome sequence of Janthinobacterium psychrotolerans sp. nov., isolated from freshwater sediments in Denmark.</title>
        <authorList>
            <person name="Gong X."/>
            <person name="Skrivergaard S."/>
            <person name="Korsgaard B.S."/>
            <person name="Schreiber L."/>
            <person name="Marshall I.P."/>
            <person name="Finster K."/>
            <person name="Schramm A."/>
        </authorList>
    </citation>
    <scope>NUCLEOTIDE SEQUENCE [LARGE SCALE GENOMIC DNA]</scope>
    <source>
        <strain evidence="9 10">S3-2</strain>
    </source>
</reference>
<organism evidence="9 10">
    <name type="scientific">Janthinobacterium psychrotolerans</name>
    <dbReference type="NCBI Taxonomy" id="1747903"/>
    <lineage>
        <taxon>Bacteria</taxon>
        <taxon>Pseudomonadati</taxon>
        <taxon>Pseudomonadota</taxon>
        <taxon>Betaproteobacteria</taxon>
        <taxon>Burkholderiales</taxon>
        <taxon>Oxalobacteraceae</taxon>
        <taxon>Janthinobacterium</taxon>
    </lineage>
</organism>
<feature type="transmembrane region" description="Helical" evidence="7">
    <location>
        <begin position="48"/>
        <end position="69"/>
    </location>
</feature>
<dbReference type="NCBIfam" id="TIGR03013">
    <property type="entry name" value="EpsB_2"/>
    <property type="match status" value="1"/>
</dbReference>
<dbReference type="PANTHER" id="PTHR30576:SF0">
    <property type="entry name" value="UNDECAPRENYL-PHOSPHATE N-ACETYLGALACTOSAMINYL 1-PHOSPHATE TRANSFERASE-RELATED"/>
    <property type="match status" value="1"/>
</dbReference>
<keyword evidence="5 7" id="KW-1133">Transmembrane helix</keyword>
<dbReference type="GO" id="GO:0016020">
    <property type="term" value="C:membrane"/>
    <property type="evidence" value="ECO:0007669"/>
    <property type="project" value="UniProtKB-SubCell"/>
</dbReference>
<evidence type="ECO:0000256" key="3">
    <source>
        <dbReference type="ARBA" id="ARBA00022679"/>
    </source>
</evidence>
<evidence type="ECO:0000256" key="2">
    <source>
        <dbReference type="ARBA" id="ARBA00006464"/>
    </source>
</evidence>
<feature type="transmembrane region" description="Helical" evidence="7">
    <location>
        <begin position="12"/>
        <end position="36"/>
    </location>
</feature>
<dbReference type="InterPro" id="IPR003362">
    <property type="entry name" value="Bact_transf"/>
</dbReference>
<dbReference type="PANTHER" id="PTHR30576">
    <property type="entry name" value="COLANIC BIOSYNTHESIS UDP-GLUCOSE LIPID CARRIER TRANSFERASE"/>
    <property type="match status" value="1"/>
</dbReference>
<dbReference type="NCBIfam" id="TIGR03025">
    <property type="entry name" value="EPS_sugtrans"/>
    <property type="match status" value="1"/>
</dbReference>
<sequence length="462" mass="51136">MIRIFSHYVSKTAFVLLLLEILILLFSATFTSLIGLADSRGMLRAGEVYLASSIFALVIVLSMSALGMYQHRSREDIRNTLLRILPAFALGFAVLSLLVRFVPSLHFGRGSVIIFGLGAIGVLLARLVVFKSSQSALMEGRLILVGGGALARECMDLAASKIGFHQFTVVGCINVPGEQCCVPASSMLPAGLSLLAMARRYDAHEIVVSVTDRRNGAFPARQLLECALGGVRVIDAATFFERETCQIRIDSLQPSYLIYGGGFDQSFFRAASKRLFDLAASATIFVASLPLMLLTMLCIRLEDGGPVFYEQERVGRDGAPFSVLKFRSMRCDAERDGTPTWAQANDSRVTRVGHWIRKLRIDELPQMLNVFRGEMSFVGPRPERAFFVDQLNAQVPYYDIRHSIKPGITGLAQVRYQYGASVDDAVKKLQYDLYYVKNNSLFLDLLILLETVQVVLFGKGSR</sequence>
<evidence type="ECO:0000259" key="8">
    <source>
        <dbReference type="Pfam" id="PF02397"/>
    </source>
</evidence>
<keyword evidence="10" id="KW-1185">Reference proteome</keyword>
<name>A0A1A7BW42_9BURK</name>
<dbReference type="AlphaFoldDB" id="A0A1A7BW42"/>
<keyword evidence="4 7" id="KW-0812">Transmembrane</keyword>
<dbReference type="RefSeq" id="WP_065309344.1">
    <property type="nucleotide sequence ID" value="NZ_LOCQ01000059.1"/>
</dbReference>
<feature type="domain" description="Bacterial sugar transferase" evidence="8">
    <location>
        <begin position="273"/>
        <end position="456"/>
    </location>
</feature>
<evidence type="ECO:0000256" key="6">
    <source>
        <dbReference type="ARBA" id="ARBA00023136"/>
    </source>
</evidence>
<evidence type="ECO:0000256" key="7">
    <source>
        <dbReference type="SAM" id="Phobius"/>
    </source>
</evidence>
<gene>
    <name evidence="9" type="ORF">ASR47_100468</name>
</gene>